<evidence type="ECO:0000313" key="2">
    <source>
        <dbReference type="Proteomes" id="UP000807353"/>
    </source>
</evidence>
<keyword evidence="2" id="KW-1185">Reference proteome</keyword>
<reference evidence="1" key="1">
    <citation type="submission" date="2020-11" db="EMBL/GenBank/DDBJ databases">
        <authorList>
            <consortium name="DOE Joint Genome Institute"/>
            <person name="Ahrendt S."/>
            <person name="Riley R."/>
            <person name="Andreopoulos W."/>
            <person name="Labutti K."/>
            <person name="Pangilinan J."/>
            <person name="Ruiz-Duenas F.J."/>
            <person name="Barrasa J.M."/>
            <person name="Sanchez-Garcia M."/>
            <person name="Camarero S."/>
            <person name="Miyauchi S."/>
            <person name="Serrano A."/>
            <person name="Linde D."/>
            <person name="Babiker R."/>
            <person name="Drula E."/>
            <person name="Ayuso-Fernandez I."/>
            <person name="Pacheco R."/>
            <person name="Padilla G."/>
            <person name="Ferreira P."/>
            <person name="Barriuso J."/>
            <person name="Kellner H."/>
            <person name="Castanera R."/>
            <person name="Alfaro M."/>
            <person name="Ramirez L."/>
            <person name="Pisabarro A.G."/>
            <person name="Kuo A."/>
            <person name="Tritt A."/>
            <person name="Lipzen A."/>
            <person name="He G."/>
            <person name="Yan M."/>
            <person name="Ng V."/>
            <person name="Cullen D."/>
            <person name="Martin F."/>
            <person name="Rosso M.-N."/>
            <person name="Henrissat B."/>
            <person name="Hibbett D."/>
            <person name="Martinez A.T."/>
            <person name="Grigoriev I.V."/>
        </authorList>
    </citation>
    <scope>NUCLEOTIDE SEQUENCE</scope>
    <source>
        <strain evidence="1">CBS 247.69</strain>
    </source>
</reference>
<proteinExistence type="predicted"/>
<dbReference type="SUPFAM" id="SSF52047">
    <property type="entry name" value="RNI-like"/>
    <property type="match status" value="1"/>
</dbReference>
<dbReference type="Proteomes" id="UP000807353">
    <property type="component" value="Unassembled WGS sequence"/>
</dbReference>
<accession>A0A9P5XWP0</accession>
<comment type="caution">
    <text evidence="1">The sequence shown here is derived from an EMBL/GenBank/DDBJ whole genome shotgun (WGS) entry which is preliminary data.</text>
</comment>
<evidence type="ECO:0000313" key="1">
    <source>
        <dbReference type="EMBL" id="KAF9458158.1"/>
    </source>
</evidence>
<organism evidence="1 2">
    <name type="scientific">Collybia nuda</name>
    <dbReference type="NCBI Taxonomy" id="64659"/>
    <lineage>
        <taxon>Eukaryota</taxon>
        <taxon>Fungi</taxon>
        <taxon>Dikarya</taxon>
        <taxon>Basidiomycota</taxon>
        <taxon>Agaricomycotina</taxon>
        <taxon>Agaricomycetes</taxon>
        <taxon>Agaricomycetidae</taxon>
        <taxon>Agaricales</taxon>
        <taxon>Tricholomatineae</taxon>
        <taxon>Clitocybaceae</taxon>
        <taxon>Collybia</taxon>
    </lineage>
</organism>
<gene>
    <name evidence="1" type="ORF">BDZ94DRAFT_143841</name>
</gene>
<sequence>MVNQNIPFEIWLNIARFIPPDELQFLLEYREEIFRNVHMLKDNTFAAQRARILRLWPQIIPTLSSSHRYLPRRTRYKNIITRVIKREPSPSAQAMSNMLQVLSGLKNLTDLDLIRCQHCLDLPDLITFLPVVNMGWVTFGHNLQRLALDITLEGCEYILSPSLTFPRLEKLVFALSQAYRTTDSRKIMKNILVPFINRHCLTLNSLEFSSYDYLDLCGMLGALQHFPHLRRLKLDFWFASPQQTCTAGLQHALELHTDSLQDLNLNFTVVKHYSFAPPPAQWFQQKFLRVPLPNLQSLELGMTDLVVDADRTAGYLKQYKNTIKTLVLQSQPFSLHEVDVIVSLFTKTDSLRTLNISVIEFCPALLDLLSTKLPSLRRLEVEFDYFSPGLEGIDPPHISLGASGPYSQFCNVMDGRSYPSWKIRYLNVIPSDYIVGDVSGCRDVIKKAIPSLDNVTIGYKDIMKGFMRF</sequence>
<name>A0A9P5XWP0_9AGAR</name>
<protein>
    <submittedName>
        <fullName evidence="1">Uncharacterized protein</fullName>
    </submittedName>
</protein>
<dbReference type="OrthoDB" id="3039255at2759"/>
<dbReference type="InterPro" id="IPR032675">
    <property type="entry name" value="LRR_dom_sf"/>
</dbReference>
<dbReference type="EMBL" id="MU150348">
    <property type="protein sequence ID" value="KAF9458158.1"/>
    <property type="molecule type" value="Genomic_DNA"/>
</dbReference>
<dbReference type="Gene3D" id="3.80.10.10">
    <property type="entry name" value="Ribonuclease Inhibitor"/>
    <property type="match status" value="1"/>
</dbReference>
<dbReference type="AlphaFoldDB" id="A0A9P5XWP0"/>